<evidence type="ECO:0000256" key="6">
    <source>
        <dbReference type="ARBA" id="ARBA00023242"/>
    </source>
</evidence>
<proteinExistence type="predicted"/>
<dbReference type="RefSeq" id="XP_035339481.1">
    <property type="nucleotide sequence ID" value="XM_035483588.1"/>
</dbReference>
<keyword evidence="6" id="KW-0539">Nucleus</keyword>
<evidence type="ECO:0000256" key="3">
    <source>
        <dbReference type="ARBA" id="ARBA00023015"/>
    </source>
</evidence>
<keyword evidence="3" id="KW-0805">Transcription regulation</keyword>
<dbReference type="GO" id="GO:0008270">
    <property type="term" value="F:zinc ion binding"/>
    <property type="evidence" value="ECO:0007669"/>
    <property type="project" value="InterPro"/>
</dbReference>
<dbReference type="PROSITE" id="PS00463">
    <property type="entry name" value="ZN2_CY6_FUNGAL_1"/>
    <property type="match status" value="1"/>
</dbReference>
<keyword evidence="5" id="KW-0804">Transcription</keyword>
<keyword evidence="4" id="KW-0238">DNA-binding</keyword>
<dbReference type="SMART" id="SM00066">
    <property type="entry name" value="GAL4"/>
    <property type="match status" value="1"/>
</dbReference>
<dbReference type="InterPro" id="IPR021858">
    <property type="entry name" value="Fun_TF"/>
</dbReference>
<evidence type="ECO:0000313" key="9">
    <source>
        <dbReference type="Proteomes" id="UP000509510"/>
    </source>
</evidence>
<evidence type="ECO:0000256" key="5">
    <source>
        <dbReference type="ARBA" id="ARBA00023163"/>
    </source>
</evidence>
<feature type="domain" description="Zn(2)-C6 fungal-type" evidence="7">
    <location>
        <begin position="21"/>
        <end position="49"/>
    </location>
</feature>
<accession>A0A7H8QI62</accession>
<evidence type="ECO:0000256" key="4">
    <source>
        <dbReference type="ARBA" id="ARBA00023125"/>
    </source>
</evidence>
<dbReference type="AlphaFoldDB" id="A0A7H8QI62"/>
<gene>
    <name evidence="8" type="ORF">TRUGW13939_00380</name>
</gene>
<keyword evidence="9" id="KW-1185">Reference proteome</keyword>
<dbReference type="GO" id="GO:0003677">
    <property type="term" value="F:DNA binding"/>
    <property type="evidence" value="ECO:0007669"/>
    <property type="project" value="UniProtKB-KW"/>
</dbReference>
<dbReference type="GeneID" id="55987893"/>
<reference evidence="9" key="1">
    <citation type="submission" date="2020-06" db="EMBL/GenBank/DDBJ databases">
        <title>A chromosome-scale genome assembly of Talaromyces rugulosus W13939.</title>
        <authorList>
            <person name="Wang B."/>
            <person name="Guo L."/>
            <person name="Ye K."/>
            <person name="Wang L."/>
        </authorList>
    </citation>
    <scope>NUCLEOTIDE SEQUENCE [LARGE SCALE GENOMIC DNA]</scope>
    <source>
        <strain evidence="9">W13939</strain>
    </source>
</reference>
<organism evidence="8 9">
    <name type="scientific">Talaromyces rugulosus</name>
    <name type="common">Penicillium rugulosum</name>
    <dbReference type="NCBI Taxonomy" id="121627"/>
    <lineage>
        <taxon>Eukaryota</taxon>
        <taxon>Fungi</taxon>
        <taxon>Dikarya</taxon>
        <taxon>Ascomycota</taxon>
        <taxon>Pezizomycotina</taxon>
        <taxon>Eurotiomycetes</taxon>
        <taxon>Eurotiomycetidae</taxon>
        <taxon>Eurotiales</taxon>
        <taxon>Trichocomaceae</taxon>
        <taxon>Talaromyces</taxon>
        <taxon>Talaromyces sect. Islandici</taxon>
    </lineage>
</organism>
<dbReference type="InterPro" id="IPR052360">
    <property type="entry name" value="Transcr_Regulatory_Proteins"/>
</dbReference>
<dbReference type="KEGG" id="trg:TRUGW13939_00380"/>
<dbReference type="Pfam" id="PF00172">
    <property type="entry name" value="Zn_clus"/>
    <property type="match status" value="1"/>
</dbReference>
<evidence type="ECO:0000256" key="1">
    <source>
        <dbReference type="ARBA" id="ARBA00022723"/>
    </source>
</evidence>
<dbReference type="PANTHER" id="PTHR36206">
    <property type="entry name" value="ASPERCRYPTIN BIOSYNTHESIS CLUSTER-SPECIFIC TRANSCRIPTION REGULATOR ATNN-RELATED"/>
    <property type="match status" value="1"/>
</dbReference>
<dbReference type="Pfam" id="PF11951">
    <property type="entry name" value="Fungal_trans_2"/>
    <property type="match status" value="1"/>
</dbReference>
<dbReference type="CDD" id="cd00067">
    <property type="entry name" value="GAL4"/>
    <property type="match status" value="1"/>
</dbReference>
<keyword evidence="2" id="KW-0862">Zinc</keyword>
<evidence type="ECO:0000256" key="2">
    <source>
        <dbReference type="ARBA" id="ARBA00022833"/>
    </source>
</evidence>
<sequence length="553" mass="62587">MYQSIGKSKQQTRGREKVKTGCKTCKARRVKCDEGWPACRRCISTGRVCKGYGIWGGGGSPHDQQQPQSSRALSIYCTPVPVGNLSREEQTHFDWFVNKTREKFAGLFTSEFWGTLVFQASAREPAVRHAVVALSAAHRFEIGCDPWIIPAIYGVGVEKFTLQQYNKAISYLRVATGKSGQSGLYVALITCMIFVALEYLRGQYQMASAHLRYGIQLLSNISVPLPRSSMSPRMFSPVEDFVHNTLAESYARLSLQAALFGSVPSDMCVMTRKHSLPYSFCSLLEARQTLDDLLNRVYCLERHCHSLRVSQLSIEDPEIIETQSKIMSDLSLWRKIYKALLIQIEANGALKEKFGSRLLNIYYELAVIMASVCLSEDEMIFDSFTKNFLGILTGFVDLWNYWASQDPDVEEMQDIFVYKIENHGFTVESGFIPPVYYTALKCRIPGIRRQAIRILRSAPHREGVWNGQLLAEVLEEVVRIEESELGPAQLGSTKEFPLSEITASSRISGVSVILPNRAKDDTFVRYKKRIDNGQWVVMFELKIMYSAKQNSLK</sequence>
<keyword evidence="1" id="KW-0479">Metal-binding</keyword>
<protein>
    <recommendedName>
        <fullName evidence="7">Zn(2)-C6 fungal-type domain-containing protein</fullName>
    </recommendedName>
</protein>
<dbReference type="PROSITE" id="PS50048">
    <property type="entry name" value="ZN2_CY6_FUNGAL_2"/>
    <property type="match status" value="1"/>
</dbReference>
<dbReference type="InterPro" id="IPR036864">
    <property type="entry name" value="Zn2-C6_fun-type_DNA-bd_sf"/>
</dbReference>
<evidence type="ECO:0000313" key="8">
    <source>
        <dbReference type="EMBL" id="QKX53302.1"/>
    </source>
</evidence>
<dbReference type="PANTHER" id="PTHR36206:SF16">
    <property type="entry name" value="TRANSCRIPTION FACTOR DOMAIN-CONTAINING PROTEIN-RELATED"/>
    <property type="match status" value="1"/>
</dbReference>
<dbReference type="GO" id="GO:0000981">
    <property type="term" value="F:DNA-binding transcription factor activity, RNA polymerase II-specific"/>
    <property type="evidence" value="ECO:0007669"/>
    <property type="project" value="InterPro"/>
</dbReference>
<evidence type="ECO:0000259" key="7">
    <source>
        <dbReference type="PROSITE" id="PS50048"/>
    </source>
</evidence>
<dbReference type="EMBL" id="CP055898">
    <property type="protein sequence ID" value="QKX53302.1"/>
    <property type="molecule type" value="Genomic_DNA"/>
</dbReference>
<dbReference type="OrthoDB" id="2593732at2759"/>
<name>A0A7H8QI62_TALRU</name>
<dbReference type="SUPFAM" id="SSF57701">
    <property type="entry name" value="Zn2/Cys6 DNA-binding domain"/>
    <property type="match status" value="1"/>
</dbReference>
<dbReference type="Gene3D" id="4.10.240.10">
    <property type="entry name" value="Zn(2)-C6 fungal-type DNA-binding domain"/>
    <property type="match status" value="1"/>
</dbReference>
<dbReference type="InterPro" id="IPR001138">
    <property type="entry name" value="Zn2Cys6_DnaBD"/>
</dbReference>
<dbReference type="Proteomes" id="UP000509510">
    <property type="component" value="Chromosome I"/>
</dbReference>